<keyword evidence="4" id="KW-0540">Nuclease</keyword>
<protein>
    <submittedName>
        <fullName evidence="11">Nuclease HARBI1</fullName>
    </submittedName>
</protein>
<dbReference type="InterPro" id="IPR027806">
    <property type="entry name" value="HARBI1_dom"/>
</dbReference>
<comment type="similarity">
    <text evidence="3">Belongs to the HARBI1 family.</text>
</comment>
<name>A0ABM0TTE3_CAMSA</name>
<evidence type="ECO:0000256" key="3">
    <source>
        <dbReference type="ARBA" id="ARBA00006958"/>
    </source>
</evidence>
<dbReference type="Proteomes" id="UP000694864">
    <property type="component" value="Chromosome 9"/>
</dbReference>
<feature type="domain" description="DUF8040" evidence="9">
    <location>
        <begin position="1"/>
        <end position="68"/>
    </location>
</feature>
<dbReference type="InterPro" id="IPR058353">
    <property type="entry name" value="DUF8040"/>
</dbReference>
<reference evidence="11" key="2">
    <citation type="submission" date="2025-08" db="UniProtKB">
        <authorList>
            <consortium name="RefSeq"/>
        </authorList>
    </citation>
    <scope>IDENTIFICATION</scope>
    <source>
        <tissue evidence="11">Leaf</tissue>
    </source>
</reference>
<evidence type="ECO:0000313" key="10">
    <source>
        <dbReference type="Proteomes" id="UP000694864"/>
    </source>
</evidence>
<feature type="domain" description="DDE Tnp4" evidence="8">
    <location>
        <begin position="108"/>
        <end position="274"/>
    </location>
</feature>
<evidence type="ECO:0000256" key="5">
    <source>
        <dbReference type="ARBA" id="ARBA00022723"/>
    </source>
</evidence>
<evidence type="ECO:0000256" key="1">
    <source>
        <dbReference type="ARBA" id="ARBA00001968"/>
    </source>
</evidence>
<keyword evidence="5" id="KW-0479">Metal-binding</keyword>
<evidence type="ECO:0000259" key="9">
    <source>
        <dbReference type="Pfam" id="PF26138"/>
    </source>
</evidence>
<evidence type="ECO:0000256" key="7">
    <source>
        <dbReference type="ARBA" id="ARBA00023242"/>
    </source>
</evidence>
<sequence length="337" mass="39088">MSLDCFRTLCHQLETTYGLKPTLNVGIEESVAMFLRICGHNEVQRDVGLRFGRNQETVKRKFYEVLRATELLACDYIKTPTRQELHRIPDRLMDGKYWPFFSGFVGAMDGVHVCVKVTPDLQGMYWSRHDRTSFNIMAICDLNMLFTYVWNGAPGSCHDTAVLTMAQNNDPEFPLPPEDKYYVVDSGYPNKQGFLAPYRSSRNMVVRYHMSLFENAPPPQNKQEFFNRWHASLRSIIERTFGVWKKKWRILCEFPRYNIEVQKRVVIATMGLHNFIRISNSIDDDFAETMGHSHIDNIDPKSDLNVIGTTTIADGDLMANLRERIADTLWANKHLLY</sequence>
<evidence type="ECO:0000256" key="6">
    <source>
        <dbReference type="ARBA" id="ARBA00022801"/>
    </source>
</evidence>
<dbReference type="RefSeq" id="XP_010431077.1">
    <property type="nucleotide sequence ID" value="XM_010432775.1"/>
</dbReference>
<comment type="subcellular location">
    <subcellularLocation>
        <location evidence="2">Nucleus</location>
    </subcellularLocation>
</comment>
<evidence type="ECO:0000256" key="2">
    <source>
        <dbReference type="ARBA" id="ARBA00004123"/>
    </source>
</evidence>
<dbReference type="Pfam" id="PF13359">
    <property type="entry name" value="DDE_Tnp_4"/>
    <property type="match status" value="1"/>
</dbReference>
<dbReference type="PANTHER" id="PTHR22930:SF281">
    <property type="entry name" value="NUCLEASE"/>
    <property type="match status" value="1"/>
</dbReference>
<keyword evidence="10" id="KW-1185">Reference proteome</keyword>
<gene>
    <name evidence="11" type="primary">LOC104715363</name>
</gene>
<organism evidence="10 11">
    <name type="scientific">Camelina sativa</name>
    <name type="common">False flax</name>
    <name type="synonym">Myagrum sativum</name>
    <dbReference type="NCBI Taxonomy" id="90675"/>
    <lineage>
        <taxon>Eukaryota</taxon>
        <taxon>Viridiplantae</taxon>
        <taxon>Streptophyta</taxon>
        <taxon>Embryophyta</taxon>
        <taxon>Tracheophyta</taxon>
        <taxon>Spermatophyta</taxon>
        <taxon>Magnoliopsida</taxon>
        <taxon>eudicotyledons</taxon>
        <taxon>Gunneridae</taxon>
        <taxon>Pentapetalae</taxon>
        <taxon>rosids</taxon>
        <taxon>malvids</taxon>
        <taxon>Brassicales</taxon>
        <taxon>Brassicaceae</taxon>
        <taxon>Camelineae</taxon>
        <taxon>Camelina</taxon>
    </lineage>
</organism>
<evidence type="ECO:0000256" key="4">
    <source>
        <dbReference type="ARBA" id="ARBA00022722"/>
    </source>
</evidence>
<reference evidence="10" key="1">
    <citation type="journal article" date="2014" name="Nat. Commun.">
        <title>The emerging biofuel crop Camelina sativa retains a highly undifferentiated hexaploid genome structure.</title>
        <authorList>
            <person name="Kagale S."/>
            <person name="Koh C."/>
            <person name="Nixon J."/>
            <person name="Bollina V."/>
            <person name="Clarke W.E."/>
            <person name="Tuteja R."/>
            <person name="Spillane C."/>
            <person name="Robinson S.J."/>
            <person name="Links M.G."/>
            <person name="Clarke C."/>
            <person name="Higgins E.E."/>
            <person name="Huebert T."/>
            <person name="Sharpe A.G."/>
            <person name="Parkin I.A."/>
        </authorList>
    </citation>
    <scope>NUCLEOTIDE SEQUENCE [LARGE SCALE GENOMIC DNA]</scope>
    <source>
        <strain evidence="10">cv. DH55</strain>
    </source>
</reference>
<keyword evidence="7" id="KW-0539">Nucleus</keyword>
<evidence type="ECO:0000313" key="11">
    <source>
        <dbReference type="RefSeq" id="XP_010431077.1"/>
    </source>
</evidence>
<accession>A0ABM0TTE3</accession>
<keyword evidence="6" id="KW-0378">Hydrolase</keyword>
<comment type="cofactor">
    <cofactor evidence="1">
        <name>a divalent metal cation</name>
        <dbReference type="ChEBI" id="CHEBI:60240"/>
    </cofactor>
</comment>
<proteinExistence type="inferred from homology"/>
<dbReference type="GeneID" id="104715363"/>
<dbReference type="Pfam" id="PF26138">
    <property type="entry name" value="DUF8040"/>
    <property type="match status" value="1"/>
</dbReference>
<evidence type="ECO:0000259" key="8">
    <source>
        <dbReference type="Pfam" id="PF13359"/>
    </source>
</evidence>
<dbReference type="InterPro" id="IPR045249">
    <property type="entry name" value="HARBI1-like"/>
</dbReference>
<dbReference type="PANTHER" id="PTHR22930">
    <property type="match status" value="1"/>
</dbReference>